<evidence type="ECO:0000256" key="1">
    <source>
        <dbReference type="ARBA" id="ARBA00023125"/>
    </source>
</evidence>
<dbReference type="Proteomes" id="UP000492821">
    <property type="component" value="Unassembled WGS sequence"/>
</dbReference>
<evidence type="ECO:0000313" key="5">
    <source>
        <dbReference type="Proteomes" id="UP000492821"/>
    </source>
</evidence>
<name>A0A7E4VB41_PANRE</name>
<evidence type="ECO:0000313" key="6">
    <source>
        <dbReference type="WBParaSite" id="Pan_g18350.t1"/>
    </source>
</evidence>
<dbReference type="SUPFAM" id="SSF46785">
    <property type="entry name" value="Winged helix' DNA-binding domain"/>
    <property type="match status" value="1"/>
</dbReference>
<dbReference type="GO" id="GO:0009653">
    <property type="term" value="P:anatomical structure morphogenesis"/>
    <property type="evidence" value="ECO:0007669"/>
    <property type="project" value="TreeGrafter"/>
</dbReference>
<dbReference type="GO" id="GO:0000981">
    <property type="term" value="F:DNA-binding transcription factor activity, RNA polymerase II-specific"/>
    <property type="evidence" value="ECO:0007669"/>
    <property type="project" value="TreeGrafter"/>
</dbReference>
<dbReference type="GO" id="GO:0000978">
    <property type="term" value="F:RNA polymerase II cis-regulatory region sequence-specific DNA binding"/>
    <property type="evidence" value="ECO:0007669"/>
    <property type="project" value="TreeGrafter"/>
</dbReference>
<accession>A0A7E4VB41</accession>
<dbReference type="GO" id="GO:0030154">
    <property type="term" value="P:cell differentiation"/>
    <property type="evidence" value="ECO:0007669"/>
    <property type="project" value="TreeGrafter"/>
</dbReference>
<keyword evidence="2 3" id="KW-0539">Nucleus</keyword>
<dbReference type="InterPro" id="IPR030456">
    <property type="entry name" value="TF_fork_head_CS_2"/>
</dbReference>
<feature type="DNA-binding region" description="Fork-head" evidence="3">
    <location>
        <begin position="1"/>
        <end position="83"/>
    </location>
</feature>
<dbReference type="WBParaSite" id="Pan_g18350.t1">
    <property type="protein sequence ID" value="Pan_g18350.t1"/>
    <property type="gene ID" value="Pan_g18350"/>
</dbReference>
<organism evidence="5 6">
    <name type="scientific">Panagrellus redivivus</name>
    <name type="common">Microworm</name>
    <dbReference type="NCBI Taxonomy" id="6233"/>
    <lineage>
        <taxon>Eukaryota</taxon>
        <taxon>Metazoa</taxon>
        <taxon>Ecdysozoa</taxon>
        <taxon>Nematoda</taxon>
        <taxon>Chromadorea</taxon>
        <taxon>Rhabditida</taxon>
        <taxon>Tylenchina</taxon>
        <taxon>Panagrolaimomorpha</taxon>
        <taxon>Panagrolaimoidea</taxon>
        <taxon>Panagrolaimidae</taxon>
        <taxon>Panagrellus</taxon>
    </lineage>
</organism>
<dbReference type="InterPro" id="IPR001766">
    <property type="entry name" value="Fork_head_dom"/>
</dbReference>
<dbReference type="InterPro" id="IPR036390">
    <property type="entry name" value="WH_DNA-bd_sf"/>
</dbReference>
<protein>
    <submittedName>
        <fullName evidence="6">Fork-head domain-containing protein</fullName>
    </submittedName>
</protein>
<evidence type="ECO:0000256" key="3">
    <source>
        <dbReference type="PROSITE-ProRule" id="PRU00089"/>
    </source>
</evidence>
<sequence>MAIHAHPTRHITLAEIYAYIRNRFAYYRDGCPVAWQNSIRHNLSLNECFVKVPKQDRAIGCYWTLHPDAWDMFADGSYLRRKRRFRRPRISSVPTSQFELHT</sequence>
<dbReference type="InterPro" id="IPR036388">
    <property type="entry name" value="WH-like_DNA-bd_sf"/>
</dbReference>
<dbReference type="GO" id="GO:0005634">
    <property type="term" value="C:nucleus"/>
    <property type="evidence" value="ECO:0007669"/>
    <property type="project" value="UniProtKB-SubCell"/>
</dbReference>
<dbReference type="AlphaFoldDB" id="A0A7E4VB41"/>
<dbReference type="PANTHER" id="PTHR11829:SF343">
    <property type="entry name" value="FORK-HEAD DOMAIN-CONTAINING PROTEIN"/>
    <property type="match status" value="1"/>
</dbReference>
<reference evidence="5" key="1">
    <citation type="journal article" date="2013" name="Genetics">
        <title>The draft genome and transcriptome of Panagrellus redivivus are shaped by the harsh demands of a free-living lifestyle.</title>
        <authorList>
            <person name="Srinivasan J."/>
            <person name="Dillman A.R."/>
            <person name="Macchietto M.G."/>
            <person name="Heikkinen L."/>
            <person name="Lakso M."/>
            <person name="Fracchia K.M."/>
            <person name="Antoshechkin I."/>
            <person name="Mortazavi A."/>
            <person name="Wong G."/>
            <person name="Sternberg P.W."/>
        </authorList>
    </citation>
    <scope>NUCLEOTIDE SEQUENCE [LARGE SCALE GENOMIC DNA]</scope>
    <source>
        <strain evidence="5">MT8872</strain>
    </source>
</reference>
<proteinExistence type="predicted"/>
<dbReference type="Gene3D" id="1.10.10.10">
    <property type="entry name" value="Winged helix-like DNA-binding domain superfamily/Winged helix DNA-binding domain"/>
    <property type="match status" value="1"/>
</dbReference>
<dbReference type="PROSITE" id="PS00658">
    <property type="entry name" value="FORK_HEAD_2"/>
    <property type="match status" value="1"/>
</dbReference>
<evidence type="ECO:0000256" key="2">
    <source>
        <dbReference type="ARBA" id="ARBA00023242"/>
    </source>
</evidence>
<dbReference type="SMART" id="SM00339">
    <property type="entry name" value="FH"/>
    <property type="match status" value="1"/>
</dbReference>
<keyword evidence="1 3" id="KW-0238">DNA-binding</keyword>
<dbReference type="Pfam" id="PF00250">
    <property type="entry name" value="Forkhead"/>
    <property type="match status" value="1"/>
</dbReference>
<dbReference type="PROSITE" id="PS50039">
    <property type="entry name" value="FORK_HEAD_3"/>
    <property type="match status" value="1"/>
</dbReference>
<dbReference type="InterPro" id="IPR050211">
    <property type="entry name" value="FOX_domain-containing"/>
</dbReference>
<keyword evidence="5" id="KW-1185">Reference proteome</keyword>
<dbReference type="PRINTS" id="PR00053">
    <property type="entry name" value="FORKHEAD"/>
</dbReference>
<comment type="subcellular location">
    <subcellularLocation>
        <location evidence="3">Nucleus</location>
    </subcellularLocation>
</comment>
<evidence type="ECO:0000259" key="4">
    <source>
        <dbReference type="PROSITE" id="PS50039"/>
    </source>
</evidence>
<reference evidence="6" key="2">
    <citation type="submission" date="2020-10" db="UniProtKB">
        <authorList>
            <consortium name="WormBaseParasite"/>
        </authorList>
    </citation>
    <scope>IDENTIFICATION</scope>
</reference>
<dbReference type="PANTHER" id="PTHR11829">
    <property type="entry name" value="FORKHEAD BOX PROTEIN"/>
    <property type="match status" value="1"/>
</dbReference>
<feature type="domain" description="Fork-head" evidence="4">
    <location>
        <begin position="1"/>
        <end position="83"/>
    </location>
</feature>